<dbReference type="InterPro" id="IPR036397">
    <property type="entry name" value="RNaseH_sf"/>
</dbReference>
<dbReference type="PANTHER" id="PTHR47326:SF1">
    <property type="entry name" value="HTH PSQ-TYPE DOMAIN-CONTAINING PROTEIN"/>
    <property type="match status" value="1"/>
</dbReference>
<dbReference type="Gene3D" id="3.30.420.10">
    <property type="entry name" value="Ribonuclease H-like superfamily/Ribonuclease H"/>
    <property type="match status" value="1"/>
</dbReference>
<dbReference type="InParanoid" id="A0A6L2Q034"/>
<keyword evidence="2" id="KW-1185">Reference proteome</keyword>
<evidence type="ECO:0000313" key="1">
    <source>
        <dbReference type="EMBL" id="GFG38253.1"/>
    </source>
</evidence>
<sequence>MLQNDFVPQILTAELPIDTQWFMQAGAMPHTANVVLDFLRTLLGGRVMSSRYQERNNGGFFWPLLSPDLNTCSYFLWGFPKEKLFTLRPADVTEMRVHIVELCNEIHEYLCHSRQKHAQLP</sequence>
<dbReference type="EMBL" id="BLKM01000764">
    <property type="protein sequence ID" value="GFG38253.1"/>
    <property type="molecule type" value="Genomic_DNA"/>
</dbReference>
<comment type="caution">
    <text evidence="1">The sequence shown here is derived from an EMBL/GenBank/DDBJ whole genome shotgun (WGS) entry which is preliminary data.</text>
</comment>
<protein>
    <submittedName>
        <fullName evidence="1">Uncharacterized protein</fullName>
    </submittedName>
</protein>
<dbReference type="Proteomes" id="UP000502823">
    <property type="component" value="Unassembled WGS sequence"/>
</dbReference>
<dbReference type="GO" id="GO:0003676">
    <property type="term" value="F:nucleic acid binding"/>
    <property type="evidence" value="ECO:0007669"/>
    <property type="project" value="InterPro"/>
</dbReference>
<evidence type="ECO:0000313" key="2">
    <source>
        <dbReference type="Proteomes" id="UP000502823"/>
    </source>
</evidence>
<dbReference type="PANTHER" id="PTHR47326">
    <property type="entry name" value="TRANSPOSABLE ELEMENT TC3 TRANSPOSASE-LIKE PROTEIN"/>
    <property type="match status" value="1"/>
</dbReference>
<organism evidence="1 2">
    <name type="scientific">Coptotermes formosanus</name>
    <name type="common">Formosan subterranean termite</name>
    <dbReference type="NCBI Taxonomy" id="36987"/>
    <lineage>
        <taxon>Eukaryota</taxon>
        <taxon>Metazoa</taxon>
        <taxon>Ecdysozoa</taxon>
        <taxon>Arthropoda</taxon>
        <taxon>Hexapoda</taxon>
        <taxon>Insecta</taxon>
        <taxon>Pterygota</taxon>
        <taxon>Neoptera</taxon>
        <taxon>Polyneoptera</taxon>
        <taxon>Dictyoptera</taxon>
        <taxon>Blattodea</taxon>
        <taxon>Blattoidea</taxon>
        <taxon>Termitoidae</taxon>
        <taxon>Rhinotermitidae</taxon>
        <taxon>Coptotermes</taxon>
    </lineage>
</organism>
<proteinExistence type="predicted"/>
<gene>
    <name evidence="1" type="ORF">Cfor_01894</name>
</gene>
<accession>A0A6L2Q034</accession>
<dbReference type="OrthoDB" id="10006939at2759"/>
<reference evidence="2" key="1">
    <citation type="submission" date="2020-01" db="EMBL/GenBank/DDBJ databases">
        <title>Draft genome sequence of the Termite Coptotermes fromosanus.</title>
        <authorList>
            <person name="Itakura S."/>
            <person name="Yosikawa Y."/>
            <person name="Umezawa K."/>
        </authorList>
    </citation>
    <scope>NUCLEOTIDE SEQUENCE [LARGE SCALE GENOMIC DNA]</scope>
</reference>
<dbReference type="AlphaFoldDB" id="A0A6L2Q034"/>
<name>A0A6L2Q034_COPFO</name>